<keyword evidence="2" id="KW-0489">Methyltransferase</keyword>
<evidence type="ECO:0000259" key="1">
    <source>
        <dbReference type="Pfam" id="PF08241"/>
    </source>
</evidence>
<gene>
    <name evidence="2" type="ORF">BWK72_03890</name>
</gene>
<evidence type="ECO:0000313" key="2">
    <source>
        <dbReference type="EMBL" id="OQW89115.1"/>
    </source>
</evidence>
<name>A0A1W9KWY8_9BURK</name>
<evidence type="ECO:0000313" key="3">
    <source>
        <dbReference type="Proteomes" id="UP000192505"/>
    </source>
</evidence>
<reference evidence="2 3" key="1">
    <citation type="submission" date="2017-01" db="EMBL/GenBank/DDBJ databases">
        <title>Novel large sulfur bacteria in the metagenomes of groundwater-fed chemosynthetic microbial mats in the Lake Huron basin.</title>
        <authorList>
            <person name="Sharrar A.M."/>
            <person name="Flood B.E."/>
            <person name="Bailey J.V."/>
            <person name="Jones D.S."/>
            <person name="Biddanda B."/>
            <person name="Ruberg S.A."/>
            <person name="Marcus D.N."/>
            <person name="Dick G.J."/>
        </authorList>
    </citation>
    <scope>NUCLEOTIDE SEQUENCE [LARGE SCALE GENOMIC DNA]</scope>
    <source>
        <strain evidence="2">A7</strain>
    </source>
</reference>
<dbReference type="CDD" id="cd02440">
    <property type="entry name" value="AdoMet_MTases"/>
    <property type="match status" value="1"/>
</dbReference>
<dbReference type="GO" id="GO:0008757">
    <property type="term" value="F:S-adenosylmethionine-dependent methyltransferase activity"/>
    <property type="evidence" value="ECO:0007669"/>
    <property type="project" value="InterPro"/>
</dbReference>
<dbReference type="PANTHER" id="PTHR43591:SF24">
    <property type="entry name" value="2-METHOXY-6-POLYPRENYL-1,4-BENZOQUINOL METHYLASE, MITOCHONDRIAL"/>
    <property type="match status" value="1"/>
</dbReference>
<dbReference type="PANTHER" id="PTHR43591">
    <property type="entry name" value="METHYLTRANSFERASE"/>
    <property type="match status" value="1"/>
</dbReference>
<dbReference type="Proteomes" id="UP000192505">
    <property type="component" value="Unassembled WGS sequence"/>
</dbReference>
<dbReference type="AlphaFoldDB" id="A0A1W9KWY8"/>
<accession>A0A1W9KWY8</accession>
<dbReference type="GO" id="GO:0032259">
    <property type="term" value="P:methylation"/>
    <property type="evidence" value="ECO:0007669"/>
    <property type="project" value="UniProtKB-KW"/>
</dbReference>
<sequence length="232" mass="25522">MTDALPLINDELDLLANLVPLAASQLLEPGCGQARLARALLARYPDAHVTALEVDERQHAKNLAAPQPGLTFLQAGAQTLPFADASFDGAMMLKSLHHVPMPLMAQALGEVARVLRPGGWLYVSEPVYAGPLNEIMRLFNDEGVVRAAAQQAMNAALVNGPWQAADEHRFAMPVHFDDFATFEARMMQPTYANHQIDAPLREAIRQRFESHLGPDGVNLTRPMLVRLLYKQT</sequence>
<proteinExistence type="predicted"/>
<dbReference type="Pfam" id="PF08241">
    <property type="entry name" value="Methyltransf_11"/>
    <property type="match status" value="1"/>
</dbReference>
<dbReference type="EMBL" id="MTEI01000002">
    <property type="protein sequence ID" value="OQW89115.1"/>
    <property type="molecule type" value="Genomic_DNA"/>
</dbReference>
<feature type="domain" description="Methyltransferase type 11" evidence="1">
    <location>
        <begin position="27"/>
        <end position="123"/>
    </location>
</feature>
<dbReference type="InterPro" id="IPR013216">
    <property type="entry name" value="Methyltransf_11"/>
</dbReference>
<dbReference type="InterPro" id="IPR029063">
    <property type="entry name" value="SAM-dependent_MTases_sf"/>
</dbReference>
<dbReference type="Gene3D" id="3.40.50.150">
    <property type="entry name" value="Vaccinia Virus protein VP39"/>
    <property type="match status" value="1"/>
</dbReference>
<comment type="caution">
    <text evidence="2">The sequence shown here is derived from an EMBL/GenBank/DDBJ whole genome shotgun (WGS) entry which is preliminary data.</text>
</comment>
<dbReference type="SUPFAM" id="SSF53335">
    <property type="entry name" value="S-adenosyl-L-methionine-dependent methyltransferases"/>
    <property type="match status" value="1"/>
</dbReference>
<keyword evidence="2" id="KW-0808">Transferase</keyword>
<protein>
    <submittedName>
        <fullName evidence="2">SAM-dependent methyltransferase</fullName>
    </submittedName>
</protein>
<organism evidence="2 3">
    <name type="scientific">Rhodoferax ferrireducens</name>
    <dbReference type="NCBI Taxonomy" id="192843"/>
    <lineage>
        <taxon>Bacteria</taxon>
        <taxon>Pseudomonadati</taxon>
        <taxon>Pseudomonadota</taxon>
        <taxon>Betaproteobacteria</taxon>
        <taxon>Burkholderiales</taxon>
        <taxon>Comamonadaceae</taxon>
        <taxon>Rhodoferax</taxon>
    </lineage>
</organism>